<organism evidence="2 3">
    <name type="scientific">Dryococelus australis</name>
    <dbReference type="NCBI Taxonomy" id="614101"/>
    <lineage>
        <taxon>Eukaryota</taxon>
        <taxon>Metazoa</taxon>
        <taxon>Ecdysozoa</taxon>
        <taxon>Arthropoda</taxon>
        <taxon>Hexapoda</taxon>
        <taxon>Insecta</taxon>
        <taxon>Pterygota</taxon>
        <taxon>Neoptera</taxon>
        <taxon>Polyneoptera</taxon>
        <taxon>Phasmatodea</taxon>
        <taxon>Verophasmatodea</taxon>
        <taxon>Anareolatae</taxon>
        <taxon>Phasmatidae</taxon>
        <taxon>Eurycanthinae</taxon>
        <taxon>Dryococelus</taxon>
    </lineage>
</organism>
<proteinExistence type="predicted"/>
<feature type="region of interest" description="Disordered" evidence="1">
    <location>
        <begin position="297"/>
        <end position="317"/>
    </location>
</feature>
<sequence>MVWTNRVAYPRLTGGGEQPSRNTSSIKCQDGARSLQTEQAARTSWNGPREAEVRIAERGIKPGSSWAKRTTLAISLQGYGEVPLPQQYSLPHRRTGFDSGFSHTGIMPDDAAGRQVFPGISRFSRPCILTLLHTRLAPPPPSALKTSMLTAAQIPLLYSQLTNRYSPSSSGGSPSLALCLLRAALSLAASCCCRLWRASWASCCFAAVSCRSLLRASCCERRCPSSLEKPRFSLTLPLIGSPITRASLARRYSERQGTTALRALASSTMLCAWTTYIGSRQEENRIKITTTEISCAAGRQGRGGSTPPPPPLKTAKQLPAVRRQRAGSSWETNLLKRRRGKLRRFPAARPIDTRFGGPFGTGAALLKRNTCGPLRRLQPPSLPASRPADIRQLHSRAVVAHD</sequence>
<comment type="caution">
    <text evidence="2">The sequence shown here is derived from an EMBL/GenBank/DDBJ whole genome shotgun (WGS) entry which is preliminary data.</text>
</comment>
<accession>A0ABQ9I0G7</accession>
<gene>
    <name evidence="2" type="ORF">PR048_009507</name>
</gene>
<name>A0ABQ9I0G7_9NEOP</name>
<evidence type="ECO:0000313" key="2">
    <source>
        <dbReference type="EMBL" id="KAJ8890002.1"/>
    </source>
</evidence>
<evidence type="ECO:0000313" key="3">
    <source>
        <dbReference type="Proteomes" id="UP001159363"/>
    </source>
</evidence>
<dbReference type="Proteomes" id="UP001159363">
    <property type="component" value="Chromosome 3"/>
</dbReference>
<dbReference type="EMBL" id="JARBHB010000003">
    <property type="protein sequence ID" value="KAJ8890002.1"/>
    <property type="molecule type" value="Genomic_DNA"/>
</dbReference>
<feature type="region of interest" description="Disordered" evidence="1">
    <location>
        <begin position="1"/>
        <end position="26"/>
    </location>
</feature>
<evidence type="ECO:0000256" key="1">
    <source>
        <dbReference type="SAM" id="MobiDB-lite"/>
    </source>
</evidence>
<reference evidence="2 3" key="1">
    <citation type="submission" date="2023-02" db="EMBL/GenBank/DDBJ databases">
        <title>LHISI_Scaffold_Assembly.</title>
        <authorList>
            <person name="Stuart O.P."/>
            <person name="Cleave R."/>
            <person name="Magrath M.J.L."/>
            <person name="Mikheyev A.S."/>
        </authorList>
    </citation>
    <scope>NUCLEOTIDE SEQUENCE [LARGE SCALE GENOMIC DNA]</scope>
    <source>
        <strain evidence="2">Daus_M_001</strain>
        <tissue evidence="2">Leg muscle</tissue>
    </source>
</reference>
<keyword evidence="3" id="KW-1185">Reference proteome</keyword>
<protein>
    <submittedName>
        <fullName evidence="2">Uncharacterized protein</fullName>
    </submittedName>
</protein>